<keyword evidence="2" id="KW-1185">Reference proteome</keyword>
<dbReference type="GeneID" id="93924653"/>
<accession>A0ABM6W7A5</accession>
<sequence length="158" mass="18364">MVSTLHKFIESRLSEFGILELISETESDRFQFPKYQIAYSLSLTDVISDYGELGDIDIDVYYDDHQKITYELGKYSLPFFINSKSNLKRFLDLLIDLPLVLTVSYEKIAAVDWDRYSISITGAETTSLTELVSMIEVFKQFLLQVSHEQLDSLPKRWK</sequence>
<protein>
    <submittedName>
        <fullName evidence="1">Uncharacterized protein</fullName>
    </submittedName>
</protein>
<gene>
    <name evidence="1" type="ORF">DK182_09065</name>
</gene>
<dbReference type="Proteomes" id="UP000245369">
    <property type="component" value="Chromosome"/>
</dbReference>
<dbReference type="EMBL" id="CP029490">
    <property type="protein sequence ID" value="AWN21463.1"/>
    <property type="molecule type" value="Genomic_DNA"/>
</dbReference>
<reference evidence="1 2" key="1">
    <citation type="submission" date="2018-05" db="EMBL/GenBank/DDBJ databases">
        <title>Complete genome sequences of Streptococcus sobrinus.</title>
        <authorList>
            <person name="Sales M."/>
            <person name="Jensen P.A."/>
        </authorList>
    </citation>
    <scope>NUCLEOTIDE SEQUENCE [LARGE SCALE GENOMIC DNA]</scope>
    <source>
        <strain evidence="1 2">SL1</strain>
    </source>
</reference>
<dbReference type="RefSeq" id="WP_002960268.1">
    <property type="nucleotide sequence ID" value="NZ_CP029490.1"/>
</dbReference>
<evidence type="ECO:0000313" key="2">
    <source>
        <dbReference type="Proteomes" id="UP000245369"/>
    </source>
</evidence>
<organism evidence="1 2">
    <name type="scientific">Streptococcus sobrinus</name>
    <dbReference type="NCBI Taxonomy" id="1310"/>
    <lineage>
        <taxon>Bacteria</taxon>
        <taxon>Bacillati</taxon>
        <taxon>Bacillota</taxon>
        <taxon>Bacilli</taxon>
        <taxon>Lactobacillales</taxon>
        <taxon>Streptococcaceae</taxon>
        <taxon>Streptococcus</taxon>
    </lineage>
</organism>
<proteinExistence type="predicted"/>
<evidence type="ECO:0000313" key="1">
    <source>
        <dbReference type="EMBL" id="AWN21463.1"/>
    </source>
</evidence>
<name>A0ABM6W7A5_9STRE</name>